<sequence length="56" mass="6242">MNRIRARRIGTVKCVRCAAKTAGVEQNSRTMMDRYAARIINYQYAIPATLGVCAHA</sequence>
<organism evidence="1 2">
    <name type="scientific">Mycobacterium lentiflavum</name>
    <dbReference type="NCBI Taxonomy" id="141349"/>
    <lineage>
        <taxon>Bacteria</taxon>
        <taxon>Bacillati</taxon>
        <taxon>Actinomycetota</taxon>
        <taxon>Actinomycetes</taxon>
        <taxon>Mycobacteriales</taxon>
        <taxon>Mycobacteriaceae</taxon>
        <taxon>Mycobacterium</taxon>
        <taxon>Mycobacterium simiae complex</taxon>
    </lineage>
</organism>
<dbReference type="Proteomes" id="UP000199251">
    <property type="component" value="Unassembled WGS sequence"/>
</dbReference>
<proteinExistence type="predicted"/>
<name>A0A0E3WBL4_MYCLN</name>
<protein>
    <submittedName>
        <fullName evidence="1">Uncharacterized protein</fullName>
    </submittedName>
</protein>
<dbReference type="AlphaFoldDB" id="A0A0E3WBL4"/>
<reference evidence="1 2" key="1">
    <citation type="submission" date="2015-03" db="EMBL/GenBank/DDBJ databases">
        <authorList>
            <person name="Urmite Genomes"/>
        </authorList>
    </citation>
    <scope>NUCLEOTIDE SEQUENCE [LARGE SCALE GENOMIC DNA]</scope>
    <source>
        <strain evidence="1 2">CSUR P1491</strain>
    </source>
</reference>
<gene>
    <name evidence="1" type="ORF">BN1232_01371</name>
</gene>
<dbReference type="EMBL" id="CTEE01000001">
    <property type="protein sequence ID" value="CQD07695.1"/>
    <property type="molecule type" value="Genomic_DNA"/>
</dbReference>
<dbReference type="STRING" id="141349.BN1232_01371"/>
<evidence type="ECO:0000313" key="1">
    <source>
        <dbReference type="EMBL" id="CQD07695.1"/>
    </source>
</evidence>
<evidence type="ECO:0000313" key="2">
    <source>
        <dbReference type="Proteomes" id="UP000199251"/>
    </source>
</evidence>
<accession>A0A0E3WBL4</accession>